<evidence type="ECO:0000313" key="3">
    <source>
        <dbReference type="Proteomes" id="UP001221757"/>
    </source>
</evidence>
<dbReference type="AlphaFoldDB" id="A0AAD7D375"/>
<evidence type="ECO:0000256" key="1">
    <source>
        <dbReference type="SAM" id="MobiDB-lite"/>
    </source>
</evidence>
<sequence>MSEDVLCLRRRTIPRHTRAPLARAARQRTPEIQPSPDEAEADLDGPDLSSSPPRLAPEVDFELTELLDILASHLPSEILTLRYSAELHILHDVSQAGCGTAYVHYTWYLILNRITHEIGLHINKPAQTTTVDEIPIAYEALFEWAQLKSGSFGNVKRTII</sequence>
<protein>
    <submittedName>
        <fullName evidence="2">Uncharacterized protein</fullName>
    </submittedName>
</protein>
<gene>
    <name evidence="2" type="ORF">B0H17DRAFT_1207206</name>
</gene>
<feature type="region of interest" description="Disordered" evidence="1">
    <location>
        <begin position="17"/>
        <end position="51"/>
    </location>
</feature>
<keyword evidence="3" id="KW-1185">Reference proteome</keyword>
<organism evidence="2 3">
    <name type="scientific">Mycena rosella</name>
    <name type="common">Pink bonnet</name>
    <name type="synonym">Agaricus rosellus</name>
    <dbReference type="NCBI Taxonomy" id="1033263"/>
    <lineage>
        <taxon>Eukaryota</taxon>
        <taxon>Fungi</taxon>
        <taxon>Dikarya</taxon>
        <taxon>Basidiomycota</taxon>
        <taxon>Agaricomycotina</taxon>
        <taxon>Agaricomycetes</taxon>
        <taxon>Agaricomycetidae</taxon>
        <taxon>Agaricales</taxon>
        <taxon>Marasmiineae</taxon>
        <taxon>Mycenaceae</taxon>
        <taxon>Mycena</taxon>
    </lineage>
</organism>
<dbReference type="EMBL" id="JARKIE010000141">
    <property type="protein sequence ID" value="KAJ7677150.1"/>
    <property type="molecule type" value="Genomic_DNA"/>
</dbReference>
<proteinExistence type="predicted"/>
<evidence type="ECO:0000313" key="2">
    <source>
        <dbReference type="EMBL" id="KAJ7677150.1"/>
    </source>
</evidence>
<dbReference type="Proteomes" id="UP001221757">
    <property type="component" value="Unassembled WGS sequence"/>
</dbReference>
<reference evidence="2" key="1">
    <citation type="submission" date="2023-03" db="EMBL/GenBank/DDBJ databases">
        <title>Massive genome expansion in bonnet fungi (Mycena s.s.) driven by repeated elements and novel gene families across ecological guilds.</title>
        <authorList>
            <consortium name="Lawrence Berkeley National Laboratory"/>
            <person name="Harder C.B."/>
            <person name="Miyauchi S."/>
            <person name="Viragh M."/>
            <person name="Kuo A."/>
            <person name="Thoen E."/>
            <person name="Andreopoulos B."/>
            <person name="Lu D."/>
            <person name="Skrede I."/>
            <person name="Drula E."/>
            <person name="Henrissat B."/>
            <person name="Morin E."/>
            <person name="Kohler A."/>
            <person name="Barry K."/>
            <person name="LaButti K."/>
            <person name="Morin E."/>
            <person name="Salamov A."/>
            <person name="Lipzen A."/>
            <person name="Mereny Z."/>
            <person name="Hegedus B."/>
            <person name="Baldrian P."/>
            <person name="Stursova M."/>
            <person name="Weitz H."/>
            <person name="Taylor A."/>
            <person name="Grigoriev I.V."/>
            <person name="Nagy L.G."/>
            <person name="Martin F."/>
            <person name="Kauserud H."/>
        </authorList>
    </citation>
    <scope>NUCLEOTIDE SEQUENCE</scope>
    <source>
        <strain evidence="2">CBHHK067</strain>
    </source>
</reference>
<accession>A0AAD7D375</accession>
<comment type="caution">
    <text evidence="2">The sequence shown here is derived from an EMBL/GenBank/DDBJ whole genome shotgun (WGS) entry which is preliminary data.</text>
</comment>
<name>A0AAD7D375_MYCRO</name>